<organism evidence="2">
    <name type="scientific">Tigriopus japonicus</name>
    <name type="common">Copepod</name>
    <dbReference type="NCBI Taxonomy" id="158387"/>
    <lineage>
        <taxon>Eukaryota</taxon>
        <taxon>Metazoa</taxon>
        <taxon>Ecdysozoa</taxon>
        <taxon>Arthropoda</taxon>
        <taxon>Crustacea</taxon>
        <taxon>Multicrustacea</taxon>
        <taxon>Hexanauplia</taxon>
        <taxon>Copepoda</taxon>
        <taxon>Harpacticoida</taxon>
        <taxon>Harpacticidae</taxon>
        <taxon>Tigriopus</taxon>
    </lineage>
</organism>
<dbReference type="EMBL" id="AB060648">
    <property type="protein sequence ID" value="BAB97227.1"/>
    <property type="molecule type" value="Genomic_DNA"/>
</dbReference>
<evidence type="ECO:0000256" key="1">
    <source>
        <dbReference type="SAM" id="Phobius"/>
    </source>
</evidence>
<reference evidence="2" key="1">
    <citation type="journal article" date="2002" name="Mar. Biotechnol.">
        <title>Complete mitochondrial DNA sequence of Tigriopus japonicus (Crustacea: Copepoda).</title>
        <authorList>
            <person name="Machida R.J."/>
            <person name="Miya M.U."/>
            <person name="Nishida M."/>
            <person name="Nishida S."/>
        </authorList>
    </citation>
    <scope>NUCLEOTIDE SEQUENCE</scope>
</reference>
<keyword evidence="1" id="KW-0472">Membrane</keyword>
<protein>
    <submittedName>
        <fullName evidence="2">NADH dehydrogenase subunit 4L</fullName>
    </submittedName>
</protein>
<geneLocation type="mitochondrion" evidence="2"/>
<name>Q8M6U1_TIGJA</name>
<gene>
    <name evidence="2" type="primary">ND4L</name>
</gene>
<accession>Q8M6U1</accession>
<sequence>MWASKFWNPWVLFTCLWIKFTMSTKNILILLLLLEFIMVLSFVAGSFSVIHGYSSLKLVVYLSVLMVGESLLGMSMLIKFSRSHSKEQYIV</sequence>
<keyword evidence="2" id="KW-0496">Mitochondrion</keyword>
<evidence type="ECO:0000313" key="2">
    <source>
        <dbReference type="EMBL" id="BAB97227.1"/>
    </source>
</evidence>
<keyword evidence="1" id="KW-1133">Transmembrane helix</keyword>
<feature type="transmembrane region" description="Helical" evidence="1">
    <location>
        <begin position="29"/>
        <end position="53"/>
    </location>
</feature>
<keyword evidence="1" id="KW-0812">Transmembrane</keyword>
<feature type="transmembrane region" description="Helical" evidence="1">
    <location>
        <begin position="59"/>
        <end position="78"/>
    </location>
</feature>
<dbReference type="AlphaFoldDB" id="Q8M6U1"/>
<proteinExistence type="predicted"/>
<dbReference type="Gene3D" id="1.10.287.3510">
    <property type="match status" value="1"/>
</dbReference>